<gene>
    <name evidence="3" type="ORF">M2280_006282</name>
</gene>
<dbReference type="SUPFAM" id="SSF54197">
    <property type="entry name" value="HIT-like"/>
    <property type="match status" value="1"/>
</dbReference>
<keyword evidence="4" id="KW-1185">Reference proteome</keyword>
<name>A0ABT6ML18_9NOCA</name>
<dbReference type="InterPro" id="IPR039384">
    <property type="entry name" value="HINT"/>
</dbReference>
<sequence>MSDQCLFCGIVAGSVPSVKVAEDDRTYAFMDINPGSDGHILVIPKRHSNDLFEIPADDLTAVTLAAQRIAKAAVREFGADGVNLLNCCGADAWQTVSHFHLHVIPRYVDKTRDRLVLPWVPGTPGDKDTTDALGGRLFAALDGQTASALD</sequence>
<dbReference type="InterPro" id="IPR036265">
    <property type="entry name" value="HIT-like_sf"/>
</dbReference>
<protein>
    <submittedName>
        <fullName evidence="3">Histidine triad (HIT) family protein</fullName>
    </submittedName>
</protein>
<organism evidence="3 4">
    <name type="scientific">Prescottella agglutinans</name>
    <dbReference type="NCBI Taxonomy" id="1644129"/>
    <lineage>
        <taxon>Bacteria</taxon>
        <taxon>Bacillati</taxon>
        <taxon>Actinomycetota</taxon>
        <taxon>Actinomycetes</taxon>
        <taxon>Mycobacteriales</taxon>
        <taxon>Nocardiaceae</taxon>
        <taxon>Prescottella</taxon>
    </lineage>
</organism>
<dbReference type="Gene3D" id="3.30.428.10">
    <property type="entry name" value="HIT-like"/>
    <property type="match status" value="1"/>
</dbReference>
<feature type="domain" description="HIT" evidence="2">
    <location>
        <begin position="6"/>
        <end position="113"/>
    </location>
</feature>
<evidence type="ECO:0000313" key="4">
    <source>
        <dbReference type="Proteomes" id="UP001160334"/>
    </source>
</evidence>
<dbReference type="InterPro" id="IPR001310">
    <property type="entry name" value="Histidine_triad_HIT"/>
</dbReference>
<dbReference type="PROSITE" id="PS51084">
    <property type="entry name" value="HIT_2"/>
    <property type="match status" value="1"/>
</dbReference>
<feature type="short sequence motif" description="Histidine triad motif" evidence="1">
    <location>
        <begin position="98"/>
        <end position="102"/>
    </location>
</feature>
<dbReference type="Pfam" id="PF01230">
    <property type="entry name" value="HIT"/>
    <property type="match status" value="1"/>
</dbReference>
<dbReference type="PANTHER" id="PTHR46648:SF1">
    <property type="entry name" value="ADENOSINE 5'-MONOPHOSPHORAMIDASE HNT1"/>
    <property type="match status" value="1"/>
</dbReference>
<dbReference type="RefSeq" id="WP_280764178.1">
    <property type="nucleotide sequence ID" value="NZ_JARXVC010000034.1"/>
</dbReference>
<reference evidence="3 4" key="1">
    <citation type="submission" date="2023-04" db="EMBL/GenBank/DDBJ databases">
        <title>Forest soil microbial communities from Buena Vista Peninsula, Colon Province, Panama.</title>
        <authorList>
            <person name="Bouskill N."/>
        </authorList>
    </citation>
    <scope>NUCLEOTIDE SEQUENCE [LARGE SCALE GENOMIC DNA]</scope>
    <source>
        <strain evidence="3 4">CFH S0262</strain>
    </source>
</reference>
<proteinExistence type="predicted"/>
<evidence type="ECO:0000256" key="1">
    <source>
        <dbReference type="PROSITE-ProRule" id="PRU00464"/>
    </source>
</evidence>
<dbReference type="PRINTS" id="PR00332">
    <property type="entry name" value="HISTRIAD"/>
</dbReference>
<dbReference type="Proteomes" id="UP001160334">
    <property type="component" value="Unassembled WGS sequence"/>
</dbReference>
<comment type="caution">
    <text evidence="3">The sequence shown here is derived from an EMBL/GenBank/DDBJ whole genome shotgun (WGS) entry which is preliminary data.</text>
</comment>
<dbReference type="CDD" id="cd01277">
    <property type="entry name" value="HINT_subgroup"/>
    <property type="match status" value="1"/>
</dbReference>
<dbReference type="InterPro" id="IPR011146">
    <property type="entry name" value="HIT-like"/>
</dbReference>
<accession>A0ABT6ML18</accession>
<dbReference type="EMBL" id="JARXVC010000034">
    <property type="protein sequence ID" value="MDH6285018.1"/>
    <property type="molecule type" value="Genomic_DNA"/>
</dbReference>
<dbReference type="PANTHER" id="PTHR46648">
    <property type="entry name" value="HIT FAMILY PROTEIN 1"/>
    <property type="match status" value="1"/>
</dbReference>
<evidence type="ECO:0000259" key="2">
    <source>
        <dbReference type="PROSITE" id="PS51084"/>
    </source>
</evidence>
<evidence type="ECO:0000313" key="3">
    <source>
        <dbReference type="EMBL" id="MDH6285018.1"/>
    </source>
</evidence>